<feature type="domain" description="Amidohydrolase-related" evidence="2">
    <location>
        <begin position="4"/>
        <end position="301"/>
    </location>
</feature>
<proteinExistence type="predicted"/>
<keyword evidence="1" id="KW-0456">Lyase</keyword>
<name>A0A1M4EM34_9ACTN</name>
<dbReference type="GO" id="GO:0016831">
    <property type="term" value="F:carboxy-lyase activity"/>
    <property type="evidence" value="ECO:0007669"/>
    <property type="project" value="InterPro"/>
</dbReference>
<dbReference type="CDD" id="cd01292">
    <property type="entry name" value="metallo-dependent_hydrolases"/>
    <property type="match status" value="1"/>
</dbReference>
<accession>A0A1M4EM34</accession>
<dbReference type="Gene3D" id="3.20.20.140">
    <property type="entry name" value="Metal-dependent hydrolases"/>
    <property type="match status" value="1"/>
</dbReference>
<evidence type="ECO:0000259" key="2">
    <source>
        <dbReference type="Pfam" id="PF04909"/>
    </source>
</evidence>
<dbReference type="AlphaFoldDB" id="A0A1M4EM34"/>
<dbReference type="SUPFAM" id="SSF51556">
    <property type="entry name" value="Metallo-dependent hydrolases"/>
    <property type="match status" value="1"/>
</dbReference>
<reference evidence="3" key="1">
    <citation type="submission" date="2016-04" db="EMBL/GenBank/DDBJ databases">
        <authorList>
            <person name="Evans L.H."/>
            <person name="Alamgir A."/>
            <person name="Owens N."/>
            <person name="Weber N.D."/>
            <person name="Virtaneva K."/>
            <person name="Barbian K."/>
            <person name="Babar A."/>
            <person name="Rosenke K."/>
        </authorList>
    </citation>
    <scope>NUCLEOTIDE SEQUENCE</scope>
    <source>
        <strain evidence="3">Nono1</strain>
    </source>
</reference>
<dbReference type="InterPro" id="IPR032465">
    <property type="entry name" value="ACMSD"/>
</dbReference>
<evidence type="ECO:0000256" key="1">
    <source>
        <dbReference type="ARBA" id="ARBA00023239"/>
    </source>
</evidence>
<dbReference type="InterPro" id="IPR006680">
    <property type="entry name" value="Amidohydro-rel"/>
</dbReference>
<organism evidence="3">
    <name type="scientific">Nonomuraea gerenzanensis</name>
    <dbReference type="NCBI Taxonomy" id="93944"/>
    <lineage>
        <taxon>Bacteria</taxon>
        <taxon>Bacillati</taxon>
        <taxon>Actinomycetota</taxon>
        <taxon>Actinomycetes</taxon>
        <taxon>Streptosporangiales</taxon>
        <taxon>Streptosporangiaceae</taxon>
        <taxon>Nonomuraea</taxon>
    </lineage>
</organism>
<dbReference type="InterPro" id="IPR032466">
    <property type="entry name" value="Metal_Hydrolase"/>
</dbReference>
<dbReference type="PANTHER" id="PTHR21240">
    <property type="entry name" value="2-AMINO-3-CARBOXYLMUCONATE-6-SEMIALDEHYDE DECARBOXYLASE"/>
    <property type="match status" value="1"/>
</dbReference>
<dbReference type="EMBL" id="LT559118">
    <property type="protein sequence ID" value="SBO99897.1"/>
    <property type="molecule type" value="Genomic_DNA"/>
</dbReference>
<sequence length="307" mass="34628">MTIIDFHCHVAAELCFPPSFRDGVVDNMAAAMQARGLPVTKERLRRMHDATLQDPLCDQLVKEMDDAGIDEAVLLVPDFTYTLKDGTHSIEEIIDHHKVVVDRHPGRFRVLAGVDPRWGADGIALFERAVDEYGFDGLKLYPPCGYRLDDPALYPFYEICAQRRLPVLSHIGATSPALDFEIALPIYVDRPARDFPGVDFVLAHGSVHYPDECAMLCNNRPNVYIDASGYEAPDGVAGLNRFFRRNINHKVLFGTDWPIFRLQGKQTNFVERLAAEGAFPAEMPQADRDLFMWRNAQRLLDKKGTGR</sequence>
<gene>
    <name evidence="3" type="ORF">BN4615_P9413</name>
</gene>
<dbReference type="GO" id="GO:0016787">
    <property type="term" value="F:hydrolase activity"/>
    <property type="evidence" value="ECO:0007669"/>
    <property type="project" value="InterPro"/>
</dbReference>
<protein>
    <recommendedName>
        <fullName evidence="2">Amidohydrolase-related domain-containing protein</fullName>
    </recommendedName>
</protein>
<dbReference type="RefSeq" id="WP_225268531.1">
    <property type="nucleotide sequence ID" value="NZ_CP084058.1"/>
</dbReference>
<dbReference type="Pfam" id="PF04909">
    <property type="entry name" value="Amidohydro_2"/>
    <property type="match status" value="1"/>
</dbReference>
<evidence type="ECO:0000313" key="3">
    <source>
        <dbReference type="EMBL" id="SBO99897.1"/>
    </source>
</evidence>